<sequence>MKFLNHVILHFSIALTLGIVVAYFTNLSILGLGALVIIAILFLCVTGYISNKKLQPSILFTVAVYGIFFSIGITNYQLRLPHHLDNHYINTSTSEASHLQIKITEILKPDIYNTKYIGEVVAINENKSKGKILVSIRKDSIKTRLGIDDVILVKTEIKPIQSPLNPHQFDYAKYMKNLNVYEQIRVNKEEIVYKSNGQQTLRGIADGIRNHLIEKLNNAPISVDERSVIQALVLGQKRDIDRDLYRDYAAAGAIHILAVSGLHVGILYFLFSFILRPIKVIKHGNYIQPIIVIILLWGFALLTGMSPSVTRAVTMFSFFGLAKLLNRPTSTVNTLFSSYFILLLIFPKWLFHVGFQLSYLAVLSIILIQPKLSSYFKPKNYILRKGWDILTVTVAAQIGLLPLSIYYFHQFPGLFFITNLVVLPFLGIALGFGLLVVVLAALEALPGWLAIGYSYVIEALNNFIRWVAQQDVFIVKDISFSIYTLLLSYVLIACILLLWKKYSYKKLIASLCSFCFLIGVFIWDVYRTSGSELVIFNKTAHTIIGVKNASELRLFKTDTTSYKDKFPIQSYRVAQHIKTYSEEILPNYFIYKSKKILVIDSLAVYPKKLSIDIVILTESPKMHLDRILDSLQPSRVIADGSNYKSSISRWKATCDKRKLPFHHTGTKGAFIIE</sequence>
<feature type="transmembrane region" description="Helical" evidence="6">
    <location>
        <begin position="414"/>
        <end position="441"/>
    </location>
</feature>
<evidence type="ECO:0000256" key="1">
    <source>
        <dbReference type="ARBA" id="ARBA00004651"/>
    </source>
</evidence>
<reference evidence="9 10" key="1">
    <citation type="submission" date="2023-09" db="EMBL/GenBank/DDBJ databases">
        <authorList>
            <person name="Rey-Velasco X."/>
        </authorList>
    </citation>
    <scope>NUCLEOTIDE SEQUENCE [LARGE SCALE GENOMIC DNA]</scope>
    <source>
        <strain evidence="9 10">W242</strain>
    </source>
</reference>
<dbReference type="InterPro" id="IPR052159">
    <property type="entry name" value="Competence_DNA_uptake"/>
</dbReference>
<proteinExistence type="predicted"/>
<keyword evidence="10" id="KW-1185">Reference proteome</keyword>
<dbReference type="InterPro" id="IPR004477">
    <property type="entry name" value="ComEC_N"/>
</dbReference>
<dbReference type="RefSeq" id="WP_311333214.1">
    <property type="nucleotide sequence ID" value="NZ_JAVRHZ010000005.1"/>
</dbReference>
<accession>A0ABU2YEU2</accession>
<evidence type="ECO:0000256" key="2">
    <source>
        <dbReference type="ARBA" id="ARBA00022475"/>
    </source>
</evidence>
<comment type="caution">
    <text evidence="9">The sequence shown here is derived from an EMBL/GenBank/DDBJ whole genome shotgun (WGS) entry which is preliminary data.</text>
</comment>
<feature type="transmembrane region" description="Helical" evidence="6">
    <location>
        <begin position="506"/>
        <end position="526"/>
    </location>
</feature>
<dbReference type="Pfam" id="PF13567">
    <property type="entry name" value="DUF4131"/>
    <property type="match status" value="1"/>
</dbReference>
<feature type="transmembrane region" description="Helical" evidence="6">
    <location>
        <begin position="57"/>
        <end position="78"/>
    </location>
</feature>
<dbReference type="NCBIfam" id="TIGR00360">
    <property type="entry name" value="ComEC_N-term"/>
    <property type="match status" value="1"/>
</dbReference>
<feature type="transmembrane region" description="Helical" evidence="6">
    <location>
        <begin position="286"/>
        <end position="305"/>
    </location>
</feature>
<evidence type="ECO:0000313" key="10">
    <source>
        <dbReference type="Proteomes" id="UP001254488"/>
    </source>
</evidence>
<protein>
    <submittedName>
        <fullName evidence="9">ComEC/Rec2 family competence protein</fullName>
    </submittedName>
</protein>
<keyword evidence="2" id="KW-1003">Cell membrane</keyword>
<feature type="transmembrane region" description="Helical" evidence="6">
    <location>
        <begin position="349"/>
        <end position="368"/>
    </location>
</feature>
<evidence type="ECO:0000256" key="5">
    <source>
        <dbReference type="ARBA" id="ARBA00023136"/>
    </source>
</evidence>
<name>A0ABU2YEU2_9FLAO</name>
<gene>
    <name evidence="9" type="ORF">RM538_09615</name>
</gene>
<evidence type="ECO:0000259" key="7">
    <source>
        <dbReference type="Pfam" id="PF03772"/>
    </source>
</evidence>
<keyword evidence="4 6" id="KW-1133">Transmembrane helix</keyword>
<feature type="transmembrane region" description="Helical" evidence="6">
    <location>
        <begin position="480"/>
        <end position="499"/>
    </location>
</feature>
<feature type="transmembrane region" description="Helical" evidence="6">
    <location>
        <begin position="248"/>
        <end position="274"/>
    </location>
</feature>
<evidence type="ECO:0000256" key="6">
    <source>
        <dbReference type="SAM" id="Phobius"/>
    </source>
</evidence>
<keyword evidence="5 6" id="KW-0472">Membrane</keyword>
<dbReference type="PANTHER" id="PTHR30619">
    <property type="entry name" value="DNA INTERNALIZATION/COMPETENCE PROTEIN COMEC/REC2"/>
    <property type="match status" value="1"/>
</dbReference>
<dbReference type="PANTHER" id="PTHR30619:SF1">
    <property type="entry name" value="RECOMBINATION PROTEIN 2"/>
    <property type="match status" value="1"/>
</dbReference>
<evidence type="ECO:0000259" key="8">
    <source>
        <dbReference type="Pfam" id="PF13567"/>
    </source>
</evidence>
<evidence type="ECO:0000256" key="3">
    <source>
        <dbReference type="ARBA" id="ARBA00022692"/>
    </source>
</evidence>
<evidence type="ECO:0000313" key="9">
    <source>
        <dbReference type="EMBL" id="MDT0556262.1"/>
    </source>
</evidence>
<dbReference type="Proteomes" id="UP001254488">
    <property type="component" value="Unassembled WGS sequence"/>
</dbReference>
<feature type="transmembrane region" description="Helical" evidence="6">
    <location>
        <begin position="389"/>
        <end position="408"/>
    </location>
</feature>
<dbReference type="EMBL" id="JAVRHZ010000005">
    <property type="protein sequence ID" value="MDT0556262.1"/>
    <property type="molecule type" value="Genomic_DNA"/>
</dbReference>
<evidence type="ECO:0000256" key="4">
    <source>
        <dbReference type="ARBA" id="ARBA00022989"/>
    </source>
</evidence>
<dbReference type="Pfam" id="PF03772">
    <property type="entry name" value="Competence"/>
    <property type="match status" value="1"/>
</dbReference>
<feature type="domain" description="DUF4131" evidence="8">
    <location>
        <begin position="30"/>
        <end position="191"/>
    </location>
</feature>
<feature type="transmembrane region" description="Helical" evidence="6">
    <location>
        <begin position="30"/>
        <end position="50"/>
    </location>
</feature>
<dbReference type="InterPro" id="IPR025405">
    <property type="entry name" value="DUF4131"/>
</dbReference>
<organism evidence="9 10">
    <name type="scientific">Patiriisocius hiemis</name>
    <dbReference type="NCBI Taxonomy" id="3075604"/>
    <lineage>
        <taxon>Bacteria</taxon>
        <taxon>Pseudomonadati</taxon>
        <taxon>Bacteroidota</taxon>
        <taxon>Flavobacteriia</taxon>
        <taxon>Flavobacteriales</taxon>
        <taxon>Flavobacteriaceae</taxon>
        <taxon>Patiriisocius</taxon>
    </lineage>
</organism>
<feature type="transmembrane region" description="Helical" evidence="6">
    <location>
        <begin position="7"/>
        <end position="24"/>
    </location>
</feature>
<comment type="subcellular location">
    <subcellularLocation>
        <location evidence="1">Cell membrane</location>
        <topology evidence="1">Multi-pass membrane protein</topology>
    </subcellularLocation>
</comment>
<feature type="domain" description="ComEC/Rec2-related protein" evidence="7">
    <location>
        <begin position="232"/>
        <end position="501"/>
    </location>
</feature>
<keyword evidence="3 6" id="KW-0812">Transmembrane</keyword>